<dbReference type="AlphaFoldDB" id="A0AAV7SKH9"/>
<gene>
    <name evidence="1" type="ORF">NDU88_005017</name>
</gene>
<proteinExistence type="predicted"/>
<protein>
    <submittedName>
        <fullName evidence="1">Uncharacterized protein</fullName>
    </submittedName>
</protein>
<dbReference type="Proteomes" id="UP001066276">
    <property type="component" value="Chromosome 4_2"/>
</dbReference>
<comment type="caution">
    <text evidence="1">The sequence shown here is derived from an EMBL/GenBank/DDBJ whole genome shotgun (WGS) entry which is preliminary data.</text>
</comment>
<name>A0AAV7SKH9_PLEWA</name>
<organism evidence="1 2">
    <name type="scientific">Pleurodeles waltl</name>
    <name type="common">Iberian ribbed newt</name>
    <dbReference type="NCBI Taxonomy" id="8319"/>
    <lineage>
        <taxon>Eukaryota</taxon>
        <taxon>Metazoa</taxon>
        <taxon>Chordata</taxon>
        <taxon>Craniata</taxon>
        <taxon>Vertebrata</taxon>
        <taxon>Euteleostomi</taxon>
        <taxon>Amphibia</taxon>
        <taxon>Batrachia</taxon>
        <taxon>Caudata</taxon>
        <taxon>Salamandroidea</taxon>
        <taxon>Salamandridae</taxon>
        <taxon>Pleurodelinae</taxon>
        <taxon>Pleurodeles</taxon>
    </lineage>
</organism>
<sequence>MRDEHRRSMAQSSETAFGSAPHLPEFLGAGATPAQLKEFYEVMSLNFGKSDPATAPSGPRCSVGGPSGSAPAALALATDIPCRSALGSALTPVVSSRSFPALVRLSMLRMLVVPTKDILISDDSESNRHWPTLPPSMGLFTPDVRVLNLFLKKEKFKMLTLAQVLSALDPEDWMVALALQDASIFRSCLPTDVTYDSW</sequence>
<reference evidence="1" key="1">
    <citation type="journal article" date="2022" name="bioRxiv">
        <title>Sequencing and chromosome-scale assembly of the giantPleurodeles waltlgenome.</title>
        <authorList>
            <person name="Brown T."/>
            <person name="Elewa A."/>
            <person name="Iarovenko S."/>
            <person name="Subramanian E."/>
            <person name="Araus A.J."/>
            <person name="Petzold A."/>
            <person name="Susuki M."/>
            <person name="Suzuki K.-i.T."/>
            <person name="Hayashi T."/>
            <person name="Toyoda A."/>
            <person name="Oliveira C."/>
            <person name="Osipova E."/>
            <person name="Leigh N.D."/>
            <person name="Simon A."/>
            <person name="Yun M.H."/>
        </authorList>
    </citation>
    <scope>NUCLEOTIDE SEQUENCE</scope>
    <source>
        <strain evidence="1">20211129_DDA</strain>
        <tissue evidence="1">Liver</tissue>
    </source>
</reference>
<evidence type="ECO:0000313" key="1">
    <source>
        <dbReference type="EMBL" id="KAJ1164581.1"/>
    </source>
</evidence>
<evidence type="ECO:0000313" key="2">
    <source>
        <dbReference type="Proteomes" id="UP001066276"/>
    </source>
</evidence>
<accession>A0AAV7SKH9</accession>
<dbReference type="EMBL" id="JANPWB010000008">
    <property type="protein sequence ID" value="KAJ1164581.1"/>
    <property type="molecule type" value="Genomic_DNA"/>
</dbReference>
<keyword evidence="2" id="KW-1185">Reference proteome</keyword>